<dbReference type="InterPro" id="IPR036249">
    <property type="entry name" value="Thioredoxin-like_sf"/>
</dbReference>
<dbReference type="GO" id="GO:0005829">
    <property type="term" value="C:cytosol"/>
    <property type="evidence" value="ECO:0007669"/>
    <property type="project" value="TreeGrafter"/>
</dbReference>
<keyword evidence="4" id="KW-0676">Redox-active center</keyword>
<name>A0A5J4QFW9_9ZZZZ</name>
<dbReference type="EMBL" id="SNRY01003667">
    <property type="protein sequence ID" value="KAA6320169.1"/>
    <property type="molecule type" value="Genomic_DNA"/>
</dbReference>
<evidence type="ECO:0000256" key="1">
    <source>
        <dbReference type="ARBA" id="ARBA00022448"/>
    </source>
</evidence>
<dbReference type="GO" id="GO:0015035">
    <property type="term" value="F:protein-disulfide reductase activity"/>
    <property type="evidence" value="ECO:0007669"/>
    <property type="project" value="InterPro"/>
</dbReference>
<sequence length="107" mass="11936">MTLEITDDNFETILAGKIPVAIDFWATWCGPCRMITPLVEELATQYEGKIAICKCDVDTSVALTTKYGIRNIPTILFIKNGEIVDKQVGATDKLTIEKKLETLLCLR</sequence>
<keyword evidence="2" id="KW-0249">Electron transport</keyword>
<dbReference type="SUPFAM" id="SSF52833">
    <property type="entry name" value="Thioredoxin-like"/>
    <property type="match status" value="1"/>
</dbReference>
<dbReference type="PIRSF" id="PIRSF000077">
    <property type="entry name" value="Thioredoxin"/>
    <property type="match status" value="1"/>
</dbReference>
<dbReference type="PANTHER" id="PTHR45663:SF11">
    <property type="entry name" value="GEO12009P1"/>
    <property type="match status" value="1"/>
</dbReference>
<dbReference type="PRINTS" id="PR00421">
    <property type="entry name" value="THIOREDOXIN"/>
</dbReference>
<protein>
    <submittedName>
        <fullName evidence="6">Thioredoxin-1</fullName>
    </submittedName>
</protein>
<comment type="caution">
    <text evidence="6">The sequence shown here is derived from an EMBL/GenBank/DDBJ whole genome shotgun (WGS) entry which is preliminary data.</text>
</comment>
<dbReference type="PROSITE" id="PS51352">
    <property type="entry name" value="THIOREDOXIN_2"/>
    <property type="match status" value="1"/>
</dbReference>
<evidence type="ECO:0000256" key="2">
    <source>
        <dbReference type="ARBA" id="ARBA00022982"/>
    </source>
</evidence>
<dbReference type="CDD" id="cd02947">
    <property type="entry name" value="TRX_family"/>
    <property type="match status" value="1"/>
</dbReference>
<dbReference type="PANTHER" id="PTHR45663">
    <property type="entry name" value="GEO12009P1"/>
    <property type="match status" value="1"/>
</dbReference>
<evidence type="ECO:0000256" key="4">
    <source>
        <dbReference type="ARBA" id="ARBA00023284"/>
    </source>
</evidence>
<dbReference type="InterPro" id="IPR013766">
    <property type="entry name" value="Thioredoxin_domain"/>
</dbReference>
<dbReference type="AlphaFoldDB" id="A0A5J4QFW9"/>
<keyword evidence="1" id="KW-0813">Transport</keyword>
<dbReference type="InterPro" id="IPR005746">
    <property type="entry name" value="Thioredoxin"/>
</dbReference>
<feature type="domain" description="Thioredoxin" evidence="5">
    <location>
        <begin position="1"/>
        <end position="105"/>
    </location>
</feature>
<dbReference type="GO" id="GO:0045454">
    <property type="term" value="P:cell redox homeostasis"/>
    <property type="evidence" value="ECO:0007669"/>
    <property type="project" value="TreeGrafter"/>
</dbReference>
<dbReference type="Gene3D" id="3.40.30.10">
    <property type="entry name" value="Glutaredoxin"/>
    <property type="match status" value="1"/>
</dbReference>
<proteinExistence type="predicted"/>
<keyword evidence="3" id="KW-1015">Disulfide bond</keyword>
<dbReference type="FunFam" id="3.40.30.10:FF:000001">
    <property type="entry name" value="Thioredoxin"/>
    <property type="match status" value="1"/>
</dbReference>
<dbReference type="Pfam" id="PF00085">
    <property type="entry name" value="Thioredoxin"/>
    <property type="match status" value="1"/>
</dbReference>
<evidence type="ECO:0000313" key="6">
    <source>
        <dbReference type="EMBL" id="KAA6320169.1"/>
    </source>
</evidence>
<accession>A0A5J4QFW9</accession>
<gene>
    <name evidence="6" type="ORF">EZS27_030022</name>
</gene>
<reference evidence="6" key="1">
    <citation type="submission" date="2019-03" db="EMBL/GenBank/DDBJ databases">
        <title>Single cell metagenomics reveals metabolic interactions within the superorganism composed of flagellate Streblomastix strix and complex community of Bacteroidetes bacteria on its surface.</title>
        <authorList>
            <person name="Treitli S.C."/>
            <person name="Kolisko M."/>
            <person name="Husnik F."/>
            <person name="Keeling P."/>
            <person name="Hampl V."/>
        </authorList>
    </citation>
    <scope>NUCLEOTIDE SEQUENCE</scope>
    <source>
        <strain evidence="6">STM</strain>
    </source>
</reference>
<organism evidence="6">
    <name type="scientific">termite gut metagenome</name>
    <dbReference type="NCBI Taxonomy" id="433724"/>
    <lineage>
        <taxon>unclassified sequences</taxon>
        <taxon>metagenomes</taxon>
        <taxon>organismal metagenomes</taxon>
    </lineage>
</organism>
<evidence type="ECO:0000259" key="5">
    <source>
        <dbReference type="PROSITE" id="PS51352"/>
    </source>
</evidence>
<dbReference type="NCBIfam" id="TIGR01068">
    <property type="entry name" value="thioredoxin"/>
    <property type="match status" value="1"/>
</dbReference>
<evidence type="ECO:0000256" key="3">
    <source>
        <dbReference type="ARBA" id="ARBA00023157"/>
    </source>
</evidence>